<keyword evidence="1" id="KW-0238">DNA-binding</keyword>
<evidence type="ECO:0000313" key="3">
    <source>
        <dbReference type="EMBL" id="EFV13201.2"/>
    </source>
</evidence>
<dbReference type="Gene3D" id="1.10.10.10">
    <property type="entry name" value="Winged helix-like DNA-binding domain superfamily/Winged helix DNA-binding domain"/>
    <property type="match status" value="1"/>
</dbReference>
<gene>
    <name evidence="3" type="ORF">HMPREF9336_01930</name>
</gene>
<accession>E5XR08</accession>
<protein>
    <submittedName>
        <fullName evidence="3">Rrf2 family protein</fullName>
    </submittedName>
</protein>
<evidence type="ECO:0000256" key="2">
    <source>
        <dbReference type="ARBA" id="ARBA00034078"/>
    </source>
</evidence>
<dbReference type="InterPro" id="IPR036390">
    <property type="entry name" value="WH_DNA-bd_sf"/>
</dbReference>
<dbReference type="EMBL" id="ACZI02000002">
    <property type="protein sequence ID" value="EFV13201.2"/>
    <property type="molecule type" value="Genomic_DNA"/>
</dbReference>
<proteinExistence type="predicted"/>
<dbReference type="InterPro" id="IPR030489">
    <property type="entry name" value="TR_Rrf2-type_CS"/>
</dbReference>
<dbReference type="HOGENOM" id="CLU_107144_2_0_11"/>
<dbReference type="GO" id="GO:0003677">
    <property type="term" value="F:DNA binding"/>
    <property type="evidence" value="ECO:0007669"/>
    <property type="project" value="UniProtKB-KW"/>
</dbReference>
<keyword evidence="4" id="KW-1185">Reference proteome</keyword>
<dbReference type="GO" id="GO:0005829">
    <property type="term" value="C:cytosol"/>
    <property type="evidence" value="ECO:0007669"/>
    <property type="project" value="TreeGrafter"/>
</dbReference>
<dbReference type="PANTHER" id="PTHR33221:SF4">
    <property type="entry name" value="HTH-TYPE TRANSCRIPTIONAL REPRESSOR NSRR"/>
    <property type="match status" value="1"/>
</dbReference>
<comment type="caution">
    <text evidence="3">The sequence shown here is derived from an EMBL/GenBank/DDBJ whole genome shotgun (WGS) entry which is preliminary data.</text>
</comment>
<dbReference type="PANTHER" id="PTHR33221">
    <property type="entry name" value="WINGED HELIX-TURN-HELIX TRANSCRIPTIONAL REGULATOR, RRF2 FAMILY"/>
    <property type="match status" value="1"/>
</dbReference>
<reference evidence="3 4" key="1">
    <citation type="journal article" date="2011" name="Stand. Genomic Sci.">
        <title>High quality draft genome sequence of Segniliparus rugosus CDC 945(T)= (ATCC BAA-974(T)).</title>
        <authorList>
            <person name="Earl A.M."/>
            <person name="Desjardins C.A."/>
            <person name="Fitzgerald M.G."/>
            <person name="Arachchi H.M."/>
            <person name="Zeng Q."/>
            <person name="Mehta T."/>
            <person name="Griggs A."/>
            <person name="Birren B.W."/>
            <person name="Toney N.C."/>
            <person name="Carr J."/>
            <person name="Posey J."/>
            <person name="Butler W.R."/>
        </authorList>
    </citation>
    <scope>NUCLEOTIDE SEQUENCE [LARGE SCALE GENOMIC DNA]</scope>
    <source>
        <strain evidence="4">ATCC BAA-974 / DSM 45345 / CCUG 50838 / CIP 108380 / JCM 13579 / CDC 945</strain>
    </source>
</reference>
<dbReference type="NCBIfam" id="TIGR00738">
    <property type="entry name" value="rrf2_super"/>
    <property type="match status" value="1"/>
</dbReference>
<name>E5XR08_SEGRC</name>
<evidence type="ECO:0000256" key="1">
    <source>
        <dbReference type="ARBA" id="ARBA00023125"/>
    </source>
</evidence>
<dbReference type="InterPro" id="IPR036388">
    <property type="entry name" value="WH-like_DNA-bd_sf"/>
</dbReference>
<dbReference type="Proteomes" id="UP000004816">
    <property type="component" value="Unassembled WGS sequence"/>
</dbReference>
<evidence type="ECO:0000313" key="4">
    <source>
        <dbReference type="Proteomes" id="UP000004816"/>
    </source>
</evidence>
<dbReference type="SUPFAM" id="SSF46785">
    <property type="entry name" value="Winged helix' DNA-binding domain"/>
    <property type="match status" value="1"/>
</dbReference>
<dbReference type="OrthoDB" id="9795923at2"/>
<dbReference type="Pfam" id="PF02082">
    <property type="entry name" value="Rrf2"/>
    <property type="match status" value="1"/>
</dbReference>
<dbReference type="STRING" id="679197.HMPREF9336_01930"/>
<dbReference type="PROSITE" id="PS51197">
    <property type="entry name" value="HTH_RRF2_2"/>
    <property type="match status" value="1"/>
</dbReference>
<dbReference type="InterPro" id="IPR000944">
    <property type="entry name" value="Tscrpt_reg_Rrf2"/>
</dbReference>
<dbReference type="PROSITE" id="PS01332">
    <property type="entry name" value="HTH_RRF2_1"/>
    <property type="match status" value="1"/>
</dbReference>
<dbReference type="AlphaFoldDB" id="E5XR08"/>
<dbReference type="GO" id="GO:0003700">
    <property type="term" value="F:DNA-binding transcription factor activity"/>
    <property type="evidence" value="ECO:0007669"/>
    <property type="project" value="TreeGrafter"/>
</dbReference>
<sequence>MQLTRFTDLGLRITMLLAAAPADRQLSTAQVAEQMRVPYAHAAKVVARLTGLGVVESTRGRAGGIRLAESGAGRSVGWIARRLEGDGEIVECEGADPCPLRQACRLRGALRQAQEAFFQVLDRQTVADMVRVPTEPILRELVLSAGREKGN</sequence>
<dbReference type="eggNOG" id="COG1959">
    <property type="taxonomic scope" value="Bacteria"/>
</dbReference>
<comment type="cofactor">
    <cofactor evidence="2">
        <name>[2Fe-2S] cluster</name>
        <dbReference type="ChEBI" id="CHEBI:190135"/>
    </cofactor>
</comment>
<organism evidence="3 4">
    <name type="scientific">Segniliparus rugosus (strain ATCC BAA-974 / DSM 45345 / CCUG 50838 / CIP 108380 / JCM 13579 / CDC 945)</name>
    <dbReference type="NCBI Taxonomy" id="679197"/>
    <lineage>
        <taxon>Bacteria</taxon>
        <taxon>Bacillati</taxon>
        <taxon>Actinomycetota</taxon>
        <taxon>Actinomycetes</taxon>
        <taxon>Mycobacteriales</taxon>
        <taxon>Segniliparaceae</taxon>
        <taxon>Segniliparus</taxon>
    </lineage>
</organism>
<dbReference type="RefSeq" id="WP_021030164.1">
    <property type="nucleotide sequence ID" value="NZ_KI391953.1"/>
</dbReference>